<dbReference type="RefSeq" id="WP_071617882.1">
    <property type="nucleotide sequence ID" value="NZ_MINN01000074.1"/>
</dbReference>
<dbReference type="Proteomes" id="UP000182062">
    <property type="component" value="Unassembled WGS sequence"/>
</dbReference>
<dbReference type="AlphaFoldDB" id="A0A1J6X268"/>
<feature type="domain" description="Flagellar hook-length control protein-like C-terminal" evidence="2">
    <location>
        <begin position="287"/>
        <end position="359"/>
    </location>
</feature>
<dbReference type="EMBL" id="MINN01000074">
    <property type="protein sequence ID" value="OIU72225.1"/>
    <property type="molecule type" value="Genomic_DNA"/>
</dbReference>
<feature type="region of interest" description="Disordered" evidence="1">
    <location>
        <begin position="358"/>
        <end position="407"/>
    </location>
</feature>
<proteinExistence type="predicted"/>
<name>A0A1J6X268_9BACI</name>
<dbReference type="OrthoDB" id="2112988at2"/>
<sequence length="407" mass="44926">MEIAPTQAIQVKGVSVNGMSSSKRGSASFSQHLLGSLNSSIQQKSINVNDISPELELLNRLLNAEGFGDLGLSDKQIKALCDIGKLDIEEIAGLMDIDLEEIFNQQDSLQASLPAGIKEEETEVEMSLESIVDLLHFVQLFLGKSRGDSVNPQAASQLVKMAKALVFMAVHKDLPMGEAQRVSEIKELLKQLQQKTETVTQFSAALKQGDKEELIRAAYSRHSSMEMTEAVKTEQNKFMISGQGNNLHVLVPKPETFTLNMGQTKGTLQYEQFVKELQTILSRSNLQTLPNMNKLLIKLYPEQLGSLRIELLQTNGIMTARILATTSAAKEMLDSQLQGLKHAFASQNLQVDKIEVSQALADPERQSKGQSQQQSNGQSKQAPEDTHKDNEEQEAAGFKEYLVNSEV</sequence>
<protein>
    <recommendedName>
        <fullName evidence="2">Flagellar hook-length control protein-like C-terminal domain-containing protein</fullName>
    </recommendedName>
</protein>
<dbReference type="CDD" id="cd17470">
    <property type="entry name" value="T3SS_Flik_C"/>
    <property type="match status" value="1"/>
</dbReference>
<dbReference type="Gene3D" id="3.30.750.140">
    <property type="match status" value="1"/>
</dbReference>
<feature type="compositionally biased region" description="Low complexity" evidence="1">
    <location>
        <begin position="368"/>
        <end position="381"/>
    </location>
</feature>
<evidence type="ECO:0000256" key="1">
    <source>
        <dbReference type="SAM" id="MobiDB-lite"/>
    </source>
</evidence>
<dbReference type="Pfam" id="PF02120">
    <property type="entry name" value="Flg_hook"/>
    <property type="match status" value="1"/>
</dbReference>
<evidence type="ECO:0000313" key="3">
    <source>
        <dbReference type="EMBL" id="OIU72225.1"/>
    </source>
</evidence>
<reference evidence="3 4" key="1">
    <citation type="submission" date="2016-09" db="EMBL/GenBank/DDBJ databases">
        <title>Bacillus aquimaris SAMM genome sequence reveals colonization and biosurfactant production capacities.</title>
        <authorList>
            <person name="Waghmode S.R."/>
            <person name="Suryavanshi M.V."/>
        </authorList>
    </citation>
    <scope>NUCLEOTIDE SEQUENCE [LARGE SCALE GENOMIC DNA]</scope>
    <source>
        <strain evidence="3 4">SAMM</strain>
    </source>
</reference>
<gene>
    <name evidence="3" type="ORF">BHE18_06220</name>
</gene>
<accession>A0A1J6X268</accession>
<dbReference type="InterPro" id="IPR021136">
    <property type="entry name" value="Flagellar_hook_control-like_C"/>
</dbReference>
<organism evidence="3 4">
    <name type="scientific">Rossellomorea aquimaris</name>
    <dbReference type="NCBI Taxonomy" id="189382"/>
    <lineage>
        <taxon>Bacteria</taxon>
        <taxon>Bacillati</taxon>
        <taxon>Bacillota</taxon>
        <taxon>Bacilli</taxon>
        <taxon>Bacillales</taxon>
        <taxon>Bacillaceae</taxon>
        <taxon>Rossellomorea</taxon>
    </lineage>
</organism>
<keyword evidence="4" id="KW-1185">Reference proteome</keyword>
<evidence type="ECO:0000259" key="2">
    <source>
        <dbReference type="Pfam" id="PF02120"/>
    </source>
</evidence>
<dbReference type="InterPro" id="IPR038610">
    <property type="entry name" value="FliK-like_C_sf"/>
</dbReference>
<evidence type="ECO:0000313" key="4">
    <source>
        <dbReference type="Proteomes" id="UP000182062"/>
    </source>
</evidence>
<comment type="caution">
    <text evidence="3">The sequence shown here is derived from an EMBL/GenBank/DDBJ whole genome shotgun (WGS) entry which is preliminary data.</text>
</comment>